<comment type="similarity">
    <text evidence="4">Belongs to the DASH complex ASK1 family.</text>
</comment>
<evidence type="ECO:0000256" key="11">
    <source>
        <dbReference type="ARBA" id="ARBA00022838"/>
    </source>
</evidence>
<evidence type="ECO:0000256" key="5">
    <source>
        <dbReference type="ARBA" id="ARBA00014520"/>
    </source>
</evidence>
<feature type="region of interest" description="Disordered" evidence="16">
    <location>
        <begin position="218"/>
        <end position="365"/>
    </location>
</feature>
<evidence type="ECO:0000256" key="2">
    <source>
        <dbReference type="ARBA" id="ARBA00004186"/>
    </source>
</evidence>
<evidence type="ECO:0000256" key="12">
    <source>
        <dbReference type="ARBA" id="ARBA00023212"/>
    </source>
</evidence>
<dbReference type="GO" id="GO:0042729">
    <property type="term" value="C:DASH complex"/>
    <property type="evidence" value="ECO:0007669"/>
    <property type="project" value="InterPro"/>
</dbReference>
<feature type="compositionally biased region" description="Polar residues" evidence="16">
    <location>
        <begin position="453"/>
        <end position="462"/>
    </location>
</feature>
<keyword evidence="9" id="KW-0493">Microtubule</keyword>
<feature type="compositionally biased region" description="Acidic residues" evidence="16">
    <location>
        <begin position="558"/>
        <end position="582"/>
    </location>
</feature>
<dbReference type="PANTHER" id="PTHR28200:SF1">
    <property type="entry name" value="DASH COMPLEX SUBUNIT ASK1"/>
    <property type="match status" value="1"/>
</dbReference>
<feature type="compositionally biased region" description="Low complexity" evidence="16">
    <location>
        <begin position="123"/>
        <end position="135"/>
    </location>
</feature>
<feature type="compositionally biased region" description="Low complexity" evidence="16">
    <location>
        <begin position="523"/>
        <end position="533"/>
    </location>
</feature>
<evidence type="ECO:0000256" key="15">
    <source>
        <dbReference type="ARBA" id="ARBA00023328"/>
    </source>
</evidence>
<feature type="region of interest" description="Disordered" evidence="16">
    <location>
        <begin position="437"/>
        <end position="589"/>
    </location>
</feature>
<keyword evidence="11" id="KW-0995">Kinetochore</keyword>
<dbReference type="GO" id="GO:0005874">
    <property type="term" value="C:microtubule"/>
    <property type="evidence" value="ECO:0007669"/>
    <property type="project" value="UniProtKB-KW"/>
</dbReference>
<gene>
    <name evidence="17" type="ORF">BD410DRAFT_902170</name>
</gene>
<comment type="subcellular location">
    <subcellularLocation>
        <location evidence="3">Chromosome</location>
        <location evidence="3">Centromere</location>
        <location evidence="3">Kinetochore</location>
    </subcellularLocation>
    <subcellularLocation>
        <location evidence="2">Cytoplasm</location>
        <location evidence="2">Cytoskeleton</location>
        <location evidence="2">Spindle</location>
    </subcellularLocation>
    <subcellularLocation>
        <location evidence="1">Nucleus</location>
    </subcellularLocation>
</comment>
<dbReference type="OrthoDB" id="5573898at2759"/>
<dbReference type="GO" id="GO:0044732">
    <property type="term" value="C:mitotic spindle pole body"/>
    <property type="evidence" value="ECO:0007669"/>
    <property type="project" value="TreeGrafter"/>
</dbReference>
<dbReference type="GO" id="GO:0051301">
    <property type="term" value="P:cell division"/>
    <property type="evidence" value="ECO:0007669"/>
    <property type="project" value="UniProtKB-KW"/>
</dbReference>
<evidence type="ECO:0000256" key="3">
    <source>
        <dbReference type="ARBA" id="ARBA00004629"/>
    </source>
</evidence>
<evidence type="ECO:0000256" key="4">
    <source>
        <dbReference type="ARBA" id="ARBA00010731"/>
    </source>
</evidence>
<evidence type="ECO:0000256" key="10">
    <source>
        <dbReference type="ARBA" id="ARBA00022776"/>
    </source>
</evidence>
<evidence type="ECO:0000256" key="9">
    <source>
        <dbReference type="ARBA" id="ARBA00022701"/>
    </source>
</evidence>
<feature type="region of interest" description="Disordered" evidence="16">
    <location>
        <begin position="103"/>
        <end position="186"/>
    </location>
</feature>
<dbReference type="GO" id="GO:0008608">
    <property type="term" value="P:attachment of spindle microtubules to kinetochore"/>
    <property type="evidence" value="ECO:0007669"/>
    <property type="project" value="InterPro"/>
</dbReference>
<keyword evidence="6" id="KW-0158">Chromosome</keyword>
<dbReference type="STRING" id="50990.A0A4Y7PM32"/>
<feature type="region of interest" description="Disordered" evidence="16">
    <location>
        <begin position="383"/>
        <end position="419"/>
    </location>
</feature>
<dbReference type="EMBL" id="ML170249">
    <property type="protein sequence ID" value="TDL16188.1"/>
    <property type="molecule type" value="Genomic_DNA"/>
</dbReference>
<dbReference type="PANTHER" id="PTHR28200">
    <property type="entry name" value="DASH COMPLEX SUBUNIT ASK1"/>
    <property type="match status" value="1"/>
</dbReference>
<evidence type="ECO:0000256" key="6">
    <source>
        <dbReference type="ARBA" id="ARBA00022454"/>
    </source>
</evidence>
<evidence type="ECO:0000256" key="1">
    <source>
        <dbReference type="ARBA" id="ARBA00004123"/>
    </source>
</evidence>
<dbReference type="VEuPathDB" id="FungiDB:BD410DRAFT_902170"/>
<keyword evidence="8" id="KW-0132">Cell division</keyword>
<evidence type="ECO:0000313" key="17">
    <source>
        <dbReference type="EMBL" id="TDL16188.1"/>
    </source>
</evidence>
<dbReference type="InterPro" id="IPR013964">
    <property type="entry name" value="DASH_Ask1"/>
</dbReference>
<keyword evidence="15" id="KW-0137">Centromere</keyword>
<evidence type="ECO:0000256" key="16">
    <source>
        <dbReference type="SAM" id="MobiDB-lite"/>
    </source>
</evidence>
<feature type="compositionally biased region" description="Polar residues" evidence="16">
    <location>
        <begin position="136"/>
        <end position="164"/>
    </location>
</feature>
<evidence type="ECO:0000313" key="18">
    <source>
        <dbReference type="Proteomes" id="UP000294933"/>
    </source>
</evidence>
<keyword evidence="14" id="KW-0131">Cell cycle</keyword>
<evidence type="ECO:0000256" key="14">
    <source>
        <dbReference type="ARBA" id="ARBA00023306"/>
    </source>
</evidence>
<accession>A0A4Y7PM32</accession>
<keyword evidence="12" id="KW-0206">Cytoskeleton</keyword>
<keyword evidence="7" id="KW-0963">Cytoplasm</keyword>
<dbReference type="Pfam" id="PF08655">
    <property type="entry name" value="DASH_Ask1"/>
    <property type="match status" value="1"/>
</dbReference>
<feature type="compositionally biased region" description="Polar residues" evidence="16">
    <location>
        <begin position="393"/>
        <end position="405"/>
    </location>
</feature>
<evidence type="ECO:0000256" key="7">
    <source>
        <dbReference type="ARBA" id="ARBA00022490"/>
    </source>
</evidence>
<evidence type="ECO:0000256" key="8">
    <source>
        <dbReference type="ARBA" id="ARBA00022618"/>
    </source>
</evidence>
<sequence>MELPNIEPLNPRWEPNPDPASIVVPGLDTTAPVQDQIEQIEQLITIKLQNIDANFSRVQQILATKILPAVKRYAVNTEPVREAAKFWVSFYEQAAQVRIPTSEDFTPTFDGPEETEEHGDTSGGTSTTVTTETGSFDPNMTPQESSFMPGQAAVSSTPMASSLRRQQDTFDSEESSAPWAASMESPLDRLDREMQNLRAEEAATATSSFSTRNALSATPPFAQAPRQHNVHDTSPDKGKGRARAQPQNLRENVLRQNLLGVGDTTSTTTSSNRSHVSPLKVKPKTPKRNPYVAPGTPRGGWDGLVDLSKTKPSTPKRGRRGGVSEGGGWESDSDSEDDLGLPPGMSPPVTMDFNRPPRSAVRLGRTPVRAAAARIGVDLVGDAERRRRLGGDSETSQSTVPSLPSISRWDRHHSQSDSTVDVGLESMLRQVGLDVPADGGVAAGKARAPVGQDSFQDTQTSIRVPVQKVTETQAVAEVDEVLEDNPDSDSSSEEFEEGHTGAPSAAFLMASQRPLHPSDDDSFGSSNHSSDSLSGEDQEGAAPVHPFAGVFSAPQDGDGFDDSFDDDGDAGVEDGGGGEEEPTLFGVPPAQRAAIAAARANEGQLRMLGRELLDETIGIGQHLARNGAVEESPTPWAAGRPS</sequence>
<evidence type="ECO:0000256" key="13">
    <source>
        <dbReference type="ARBA" id="ARBA00023242"/>
    </source>
</evidence>
<dbReference type="GO" id="GO:0072686">
    <property type="term" value="C:mitotic spindle"/>
    <property type="evidence" value="ECO:0007669"/>
    <property type="project" value="InterPro"/>
</dbReference>
<dbReference type="AlphaFoldDB" id="A0A4Y7PM32"/>
<keyword evidence="13" id="KW-0539">Nucleus</keyword>
<name>A0A4Y7PM32_9AGAM</name>
<keyword evidence="18" id="KW-1185">Reference proteome</keyword>
<protein>
    <recommendedName>
        <fullName evidence="5">DASH complex subunit ASK1</fullName>
    </recommendedName>
</protein>
<feature type="compositionally biased region" description="Basic and acidic residues" evidence="16">
    <location>
        <begin position="229"/>
        <end position="239"/>
    </location>
</feature>
<dbReference type="Proteomes" id="UP000294933">
    <property type="component" value="Unassembled WGS sequence"/>
</dbReference>
<keyword evidence="10" id="KW-0498">Mitosis</keyword>
<proteinExistence type="inferred from homology"/>
<reference evidence="17 18" key="1">
    <citation type="submission" date="2018-06" db="EMBL/GenBank/DDBJ databases">
        <title>A transcriptomic atlas of mushroom development highlights an independent origin of complex multicellularity.</title>
        <authorList>
            <consortium name="DOE Joint Genome Institute"/>
            <person name="Krizsan K."/>
            <person name="Almasi E."/>
            <person name="Merenyi Z."/>
            <person name="Sahu N."/>
            <person name="Viragh M."/>
            <person name="Koszo T."/>
            <person name="Mondo S."/>
            <person name="Kiss B."/>
            <person name="Balint B."/>
            <person name="Kues U."/>
            <person name="Barry K."/>
            <person name="Hegedus J.C."/>
            <person name="Henrissat B."/>
            <person name="Johnson J."/>
            <person name="Lipzen A."/>
            <person name="Ohm R."/>
            <person name="Nagy I."/>
            <person name="Pangilinan J."/>
            <person name="Yan J."/>
            <person name="Xiong Y."/>
            <person name="Grigoriev I.V."/>
            <person name="Hibbett D.S."/>
            <person name="Nagy L.G."/>
        </authorList>
    </citation>
    <scope>NUCLEOTIDE SEQUENCE [LARGE SCALE GENOMIC DNA]</scope>
    <source>
        <strain evidence="17 18">SZMC22713</strain>
    </source>
</reference>
<feature type="compositionally biased region" description="Acidic residues" evidence="16">
    <location>
        <begin position="477"/>
        <end position="496"/>
    </location>
</feature>
<organism evidence="17 18">
    <name type="scientific">Rickenella mellea</name>
    <dbReference type="NCBI Taxonomy" id="50990"/>
    <lineage>
        <taxon>Eukaryota</taxon>
        <taxon>Fungi</taxon>
        <taxon>Dikarya</taxon>
        <taxon>Basidiomycota</taxon>
        <taxon>Agaricomycotina</taxon>
        <taxon>Agaricomycetes</taxon>
        <taxon>Hymenochaetales</taxon>
        <taxon>Rickenellaceae</taxon>
        <taxon>Rickenella</taxon>
    </lineage>
</organism>